<dbReference type="Gene3D" id="2.60.120.620">
    <property type="entry name" value="q2cbj1_9rhob like domain"/>
    <property type="match status" value="1"/>
</dbReference>
<dbReference type="RefSeq" id="WP_371840150.1">
    <property type="nucleotide sequence ID" value="NZ_JBGMEK010000043.1"/>
</dbReference>
<dbReference type="InterPro" id="IPR011990">
    <property type="entry name" value="TPR-like_helical_dom_sf"/>
</dbReference>
<name>A0ABV4P3D8_9GAMM</name>
<keyword evidence="1" id="KW-0802">TPR repeat</keyword>
<dbReference type="Gene3D" id="1.25.40.10">
    <property type="entry name" value="Tetratricopeptide repeat domain"/>
    <property type="match status" value="3"/>
</dbReference>
<reference evidence="2 3" key="1">
    <citation type="submission" date="2024-08" db="EMBL/GenBank/DDBJ databases">
        <authorList>
            <person name="Ishaq N."/>
        </authorList>
    </citation>
    <scope>NUCLEOTIDE SEQUENCE [LARGE SCALE GENOMIC DNA]</scope>
    <source>
        <strain evidence="2 3">DSM 18651</strain>
    </source>
</reference>
<dbReference type="Pfam" id="PF13432">
    <property type="entry name" value="TPR_16"/>
    <property type="match status" value="1"/>
</dbReference>
<keyword evidence="3" id="KW-1185">Reference proteome</keyword>
<feature type="repeat" description="TPR" evidence="1">
    <location>
        <begin position="110"/>
        <end position="143"/>
    </location>
</feature>
<dbReference type="InterPro" id="IPR019734">
    <property type="entry name" value="TPR_rpt"/>
</dbReference>
<dbReference type="PANTHER" id="PTHR12558">
    <property type="entry name" value="CELL DIVISION CYCLE 16,23,27"/>
    <property type="match status" value="1"/>
</dbReference>
<dbReference type="InterPro" id="IPR012668">
    <property type="entry name" value="CHP02466"/>
</dbReference>
<dbReference type="Proteomes" id="UP001569428">
    <property type="component" value="Unassembled WGS sequence"/>
</dbReference>
<feature type="repeat" description="TPR" evidence="1">
    <location>
        <begin position="144"/>
        <end position="177"/>
    </location>
</feature>
<comment type="caution">
    <text evidence="2">The sequence shown here is derived from an EMBL/GenBank/DDBJ whole genome shotgun (WGS) entry which is preliminary data.</text>
</comment>
<accession>A0ABV4P3D8</accession>
<evidence type="ECO:0000313" key="2">
    <source>
        <dbReference type="EMBL" id="MFA0812484.1"/>
    </source>
</evidence>
<organism evidence="2 3">
    <name type="scientific">Microbulbifer epialgicus</name>
    <dbReference type="NCBI Taxonomy" id="393907"/>
    <lineage>
        <taxon>Bacteria</taxon>
        <taxon>Pseudomonadati</taxon>
        <taxon>Pseudomonadota</taxon>
        <taxon>Gammaproteobacteria</taxon>
        <taxon>Cellvibrionales</taxon>
        <taxon>Microbulbiferaceae</taxon>
        <taxon>Microbulbifer</taxon>
    </lineage>
</organism>
<feature type="repeat" description="TPR" evidence="1">
    <location>
        <begin position="212"/>
        <end position="245"/>
    </location>
</feature>
<dbReference type="Pfam" id="PF12895">
    <property type="entry name" value="ANAPC3"/>
    <property type="match status" value="1"/>
</dbReference>
<dbReference type="Pfam" id="PF13759">
    <property type="entry name" value="2OG-FeII_Oxy_5"/>
    <property type="match status" value="1"/>
</dbReference>
<evidence type="ECO:0000313" key="3">
    <source>
        <dbReference type="Proteomes" id="UP001569428"/>
    </source>
</evidence>
<evidence type="ECO:0000256" key="1">
    <source>
        <dbReference type="PROSITE-ProRule" id="PRU00339"/>
    </source>
</evidence>
<sequence length="609" mass="69620">MKNKSLNFRQLLANLGKMIESGNAHNALPTILKLNEQFPNEPNILHLTAVAQESLKNKSDANEFFIRSLKVKSDQPLVHNNFANFLKEQKRIEQARHHYKQAIHYNTGFAEAWRNLAILEYEENNLNTAYEHATKAASLTPRLSSAFTLLGNICRKNEQLNNAIVFFQRARSKDPKNLKAIYGLAITHADKEEPEKALSLFDEILILAPKMSEALYSKALAELNLGHYKQAIKSLRKLIELNPLHIDAHKTLNEAYWQLGDRKLFCESYRKLSQETIERPEITIAYIENLIAGGLIEDARSYLKSRSDANKSLELIFLQARIEEEGGNLAHALKLYEAAFSRQPDLSITKQYLTALIKNHDFEKVDKLVRQTLQHAPNDQLLWAIQGTCWKMLDDERYHWLSANGNYIRKFVIPTPNGFSNLDEFLLPLKAELMEMHKLKDRPLFQSVRSGIQTPGRLLHKNHPIIHSLKESLREVISDYISKAPKDSKHPFLGRKSIDFKFSGSWSVMLKGGGHHVSHVHPQGWISSAFYVETPPTESTPPKKHAGDIYFGRSPYQLGDKDFIEKQITPTKGSLVLFPSHTWHGTIPLTKEPEYLRMTTPFDVVPSNK</sequence>
<dbReference type="EMBL" id="JBGMEK010000043">
    <property type="protein sequence ID" value="MFA0812484.1"/>
    <property type="molecule type" value="Genomic_DNA"/>
</dbReference>
<gene>
    <name evidence="2" type="ORF">ACCI49_16345</name>
</gene>
<dbReference type="SMART" id="SM00028">
    <property type="entry name" value="TPR"/>
    <property type="match status" value="7"/>
</dbReference>
<protein>
    <submittedName>
        <fullName evidence="2">Tetratricopeptide repeat protein</fullName>
    </submittedName>
</protein>
<proteinExistence type="predicted"/>
<dbReference type="PANTHER" id="PTHR12558:SF13">
    <property type="entry name" value="CELL DIVISION CYCLE PROTEIN 27 HOMOLOG"/>
    <property type="match status" value="1"/>
</dbReference>
<dbReference type="SUPFAM" id="SSF48452">
    <property type="entry name" value="TPR-like"/>
    <property type="match status" value="2"/>
</dbReference>
<dbReference type="PROSITE" id="PS50005">
    <property type="entry name" value="TPR"/>
    <property type="match status" value="3"/>
</dbReference>